<feature type="non-terminal residue" evidence="1">
    <location>
        <position position="1"/>
    </location>
</feature>
<dbReference type="EMBL" id="CAJVRC010000140">
    <property type="protein sequence ID" value="CAG8880779.1"/>
    <property type="molecule type" value="Genomic_DNA"/>
</dbReference>
<organism evidence="1 2">
    <name type="scientific">Penicillium egyptiacum</name>
    <dbReference type="NCBI Taxonomy" id="1303716"/>
    <lineage>
        <taxon>Eukaryota</taxon>
        <taxon>Fungi</taxon>
        <taxon>Dikarya</taxon>
        <taxon>Ascomycota</taxon>
        <taxon>Pezizomycotina</taxon>
        <taxon>Eurotiomycetes</taxon>
        <taxon>Eurotiomycetidae</taxon>
        <taxon>Eurotiales</taxon>
        <taxon>Aspergillaceae</taxon>
        <taxon>Penicillium</taxon>
    </lineage>
</organism>
<dbReference type="AlphaFoldDB" id="A0A9W4NXZ8"/>
<dbReference type="Proteomes" id="UP001154252">
    <property type="component" value="Unassembled WGS sequence"/>
</dbReference>
<sequence length="85" mass="9910">RLWASPAGRSALRRAGAKINRPEELRRVLDEVEPPPPTYADLSTFTRDEWQEFRRNGARREFVGEEAIAEHLIAKTRAQARRKKR</sequence>
<keyword evidence="2" id="KW-1185">Reference proteome</keyword>
<reference evidence="1" key="1">
    <citation type="submission" date="2021-07" db="EMBL/GenBank/DDBJ databases">
        <authorList>
            <person name="Branca A.L. A."/>
        </authorList>
    </citation>
    <scope>NUCLEOTIDE SEQUENCE</scope>
</reference>
<gene>
    <name evidence="1" type="ORF">PEGY_LOCUS87</name>
</gene>
<evidence type="ECO:0000313" key="2">
    <source>
        <dbReference type="Proteomes" id="UP001154252"/>
    </source>
</evidence>
<comment type="caution">
    <text evidence="1">The sequence shown here is derived from an EMBL/GenBank/DDBJ whole genome shotgun (WGS) entry which is preliminary data.</text>
</comment>
<feature type="non-terminal residue" evidence="1">
    <location>
        <position position="85"/>
    </location>
</feature>
<protein>
    <submittedName>
        <fullName evidence="1">Uncharacterized protein</fullName>
    </submittedName>
</protein>
<proteinExistence type="predicted"/>
<accession>A0A9W4NXZ8</accession>
<evidence type="ECO:0000313" key="1">
    <source>
        <dbReference type="EMBL" id="CAG8880779.1"/>
    </source>
</evidence>
<dbReference type="OrthoDB" id="4377243at2759"/>
<name>A0A9W4NXZ8_9EURO</name>